<dbReference type="KEGG" id="mtar:DF168_00874"/>
<dbReference type="InterPro" id="IPR008272">
    <property type="entry name" value="HB-CoA_thioesterase_AS"/>
</dbReference>
<dbReference type="InterPro" id="IPR029069">
    <property type="entry name" value="HotDog_dom_sf"/>
</dbReference>
<dbReference type="GO" id="GO:0047617">
    <property type="term" value="F:fatty acyl-CoA hydrolase activity"/>
    <property type="evidence" value="ECO:0007669"/>
    <property type="project" value="TreeGrafter"/>
</dbReference>
<proteinExistence type="inferred from homology"/>
<protein>
    <submittedName>
        <fullName evidence="3">Esterase</fullName>
        <ecNumber evidence="3">3.1.-.-</ecNumber>
    </submittedName>
</protein>
<dbReference type="PANTHER" id="PTHR31793">
    <property type="entry name" value="4-HYDROXYBENZOYL-COA THIOESTERASE FAMILY MEMBER"/>
    <property type="match status" value="1"/>
</dbReference>
<organism evidence="3 4">
    <name type="scientific">Candidatus Moanibacter tarae</name>
    <dbReference type="NCBI Taxonomy" id="2200854"/>
    <lineage>
        <taxon>Bacteria</taxon>
        <taxon>Pseudomonadati</taxon>
        <taxon>Verrucomicrobiota</taxon>
        <taxon>Opitutia</taxon>
        <taxon>Puniceicoccales</taxon>
        <taxon>Puniceicoccales incertae sedis</taxon>
        <taxon>Candidatus Moanibacter</taxon>
    </lineage>
</organism>
<dbReference type="Pfam" id="PF13279">
    <property type="entry name" value="4HBT_2"/>
    <property type="match status" value="1"/>
</dbReference>
<dbReference type="InterPro" id="IPR006684">
    <property type="entry name" value="YbgC/YbaW"/>
</dbReference>
<gene>
    <name evidence="3" type="ORF">DF168_00874</name>
</gene>
<evidence type="ECO:0000256" key="2">
    <source>
        <dbReference type="ARBA" id="ARBA00022801"/>
    </source>
</evidence>
<dbReference type="EMBL" id="CP029803">
    <property type="protein sequence ID" value="AWT59680.1"/>
    <property type="molecule type" value="Genomic_DNA"/>
</dbReference>
<dbReference type="InterPro" id="IPR050563">
    <property type="entry name" value="4-hydroxybenzoyl-CoA_TE"/>
</dbReference>
<sequence>MIVAHTKVRVRYAETDQMGIVYHGVYLTWFEVGRIILLDEIGLPYRELENAGYRLPVLEANLKYLKPAYFDDIIKIETLIKNRPSARIKIEYHLFRKDELICSGYTGHAFITDKGRATRPPLTFVEKTSHHFN</sequence>
<dbReference type="PANTHER" id="PTHR31793:SF27">
    <property type="entry name" value="NOVEL THIOESTERASE SUPERFAMILY DOMAIN AND SAPOSIN A-TYPE DOMAIN CONTAINING PROTEIN (0610012H03RIK)"/>
    <property type="match status" value="1"/>
</dbReference>
<dbReference type="CDD" id="cd00586">
    <property type="entry name" value="4HBT"/>
    <property type="match status" value="1"/>
</dbReference>
<dbReference type="NCBIfam" id="TIGR00051">
    <property type="entry name" value="YbgC/FadM family acyl-CoA thioesterase"/>
    <property type="match status" value="1"/>
</dbReference>
<dbReference type="SUPFAM" id="SSF54637">
    <property type="entry name" value="Thioesterase/thiol ester dehydrase-isomerase"/>
    <property type="match status" value="1"/>
</dbReference>
<keyword evidence="2 3" id="KW-0378">Hydrolase</keyword>
<dbReference type="PIRSF" id="PIRSF003230">
    <property type="entry name" value="YbgC"/>
    <property type="match status" value="1"/>
</dbReference>
<dbReference type="PROSITE" id="PS01328">
    <property type="entry name" value="4HBCOA_THIOESTERASE"/>
    <property type="match status" value="1"/>
</dbReference>
<dbReference type="AlphaFoldDB" id="A0A2Z4ALB5"/>
<comment type="similarity">
    <text evidence="1">Belongs to the 4-hydroxybenzoyl-CoA thioesterase family.</text>
</comment>
<dbReference type="Proteomes" id="UP000247465">
    <property type="component" value="Chromosome"/>
</dbReference>
<evidence type="ECO:0000313" key="4">
    <source>
        <dbReference type="Proteomes" id="UP000247465"/>
    </source>
</evidence>
<dbReference type="Gene3D" id="3.10.129.10">
    <property type="entry name" value="Hotdog Thioesterase"/>
    <property type="match status" value="1"/>
</dbReference>
<reference evidence="3 4" key="1">
    <citation type="submission" date="2018-06" db="EMBL/GenBank/DDBJ databases">
        <title>Draft Genome Sequence of a Novel Marine Bacterium Related to the Verrucomicrobia.</title>
        <authorList>
            <person name="Vosseberg J."/>
            <person name="Martijn J."/>
            <person name="Ettema T.J.G."/>
        </authorList>
    </citation>
    <scope>NUCLEOTIDE SEQUENCE [LARGE SCALE GENOMIC DNA]</scope>
    <source>
        <strain evidence="3">TARA_B100001123</strain>
    </source>
</reference>
<accession>A0A2Z4ALB5</accession>
<dbReference type="EC" id="3.1.-.-" evidence="3"/>
<name>A0A2Z4ALB5_9BACT</name>
<evidence type="ECO:0000313" key="3">
    <source>
        <dbReference type="EMBL" id="AWT59680.1"/>
    </source>
</evidence>
<evidence type="ECO:0000256" key="1">
    <source>
        <dbReference type="ARBA" id="ARBA00005953"/>
    </source>
</evidence>